<gene>
    <name evidence="3" type="ORF">SAMN04244572_04707</name>
    <name evidence="4" type="ORF">SAMN04244573_00820</name>
    <name evidence="2" type="ORF">SAMN04244579_04664</name>
</gene>
<evidence type="ECO:0000313" key="4">
    <source>
        <dbReference type="EMBL" id="SEP99429.1"/>
    </source>
</evidence>
<dbReference type="Proteomes" id="UP000199267">
    <property type="component" value="Unassembled WGS sequence"/>
</dbReference>
<evidence type="ECO:0000256" key="1">
    <source>
        <dbReference type="SAM" id="MobiDB-lite"/>
    </source>
</evidence>
<evidence type="ECO:0000313" key="2">
    <source>
        <dbReference type="EMBL" id="SEJ51777.1"/>
    </source>
</evidence>
<reference evidence="5 6" key="1">
    <citation type="submission" date="2016-10" db="EMBL/GenBank/DDBJ databases">
        <authorList>
            <person name="de Groot N.N."/>
        </authorList>
    </citation>
    <scope>NUCLEOTIDE SEQUENCE [LARGE SCALE GENOMIC DNA]</scope>
    <source>
        <strain evidence="2 5">DSM 1041</strain>
        <strain evidence="3 6">DSM 373</strain>
        <strain evidence="4 7">DSM 378</strain>
    </source>
</reference>
<accession>A0A1H9CE40</accession>
<dbReference type="EMBL" id="FOFJ01000005">
    <property type="protein sequence ID" value="SEP99429.1"/>
    <property type="molecule type" value="Genomic_DNA"/>
</dbReference>
<evidence type="ECO:0000313" key="3">
    <source>
        <dbReference type="EMBL" id="SEJ62853.1"/>
    </source>
</evidence>
<dbReference type="Proteomes" id="UP000199005">
    <property type="component" value="Unassembled WGS sequence"/>
</dbReference>
<name>A0A1H9CE40_9GAMM</name>
<proteinExistence type="predicted"/>
<feature type="region of interest" description="Disordered" evidence="1">
    <location>
        <begin position="34"/>
        <end position="53"/>
    </location>
</feature>
<dbReference type="EMBL" id="FNYQ01000167">
    <property type="protein sequence ID" value="SEJ62853.1"/>
    <property type="molecule type" value="Genomic_DNA"/>
</dbReference>
<evidence type="ECO:0000313" key="5">
    <source>
        <dbReference type="Proteomes" id="UP000199005"/>
    </source>
</evidence>
<protein>
    <submittedName>
        <fullName evidence="4">Uncharacterized protein</fullName>
    </submittedName>
</protein>
<organism evidence="4 7">
    <name type="scientific">Azotobacter beijerinckii</name>
    <dbReference type="NCBI Taxonomy" id="170623"/>
    <lineage>
        <taxon>Bacteria</taxon>
        <taxon>Pseudomonadati</taxon>
        <taxon>Pseudomonadota</taxon>
        <taxon>Gammaproteobacteria</taxon>
        <taxon>Pseudomonadales</taxon>
        <taxon>Pseudomonadaceae</taxon>
        <taxon>Azotobacter</taxon>
    </lineage>
</organism>
<dbReference type="AlphaFoldDB" id="A0A1H9CE40"/>
<evidence type="ECO:0000313" key="6">
    <source>
        <dbReference type="Proteomes" id="UP000199250"/>
    </source>
</evidence>
<dbReference type="EMBL" id="FNYO01000143">
    <property type="protein sequence ID" value="SEJ51777.1"/>
    <property type="molecule type" value="Genomic_DNA"/>
</dbReference>
<dbReference type="RefSeq" id="WP_244158794.1">
    <property type="nucleotide sequence ID" value="NZ_FNYO01000143.1"/>
</dbReference>
<feature type="region of interest" description="Disordered" evidence="1">
    <location>
        <begin position="1"/>
        <end position="25"/>
    </location>
</feature>
<dbReference type="Proteomes" id="UP000199250">
    <property type="component" value="Unassembled WGS sequence"/>
</dbReference>
<feature type="compositionally biased region" description="Acidic residues" evidence="1">
    <location>
        <begin position="9"/>
        <end position="25"/>
    </location>
</feature>
<evidence type="ECO:0000313" key="7">
    <source>
        <dbReference type="Proteomes" id="UP000199267"/>
    </source>
</evidence>
<sequence length="53" mass="6116">MSTEHVDLNPDDDEANVDEGEIPLDSYDEAVVLEQDREDTEPEHMERESRNPC</sequence>
<feature type="compositionally biased region" description="Basic and acidic residues" evidence="1">
    <location>
        <begin position="42"/>
        <end position="53"/>
    </location>
</feature>